<sequence length="162" mass="16797">MASKAVCIGINNDHGTEIDLAGCVDDAHDWSAVLAERGLAVRKLPDAQAGKAAIRCLITGAAAGDSLVITFSDPSTTAPDEGRDEPDGVAEGLCPQDIKQGNVLVDDVIHALFAQRTLGTRLPLGSDSRPSGTVTRTAPVDPEADGGQMKQPWPNLCATGLR</sequence>
<dbReference type="Proteomes" id="UP000697998">
    <property type="component" value="Unassembled WGS sequence"/>
</dbReference>
<dbReference type="EMBL" id="JADJMH010000040">
    <property type="protein sequence ID" value="MBK7677771.1"/>
    <property type="molecule type" value="Genomic_DNA"/>
</dbReference>
<dbReference type="GO" id="GO:0006508">
    <property type="term" value="P:proteolysis"/>
    <property type="evidence" value="ECO:0007669"/>
    <property type="project" value="TreeGrafter"/>
</dbReference>
<reference evidence="2 3" key="1">
    <citation type="submission" date="2020-10" db="EMBL/GenBank/DDBJ databases">
        <title>Connecting structure to function with the recovery of over 1000 high-quality activated sludge metagenome-assembled genomes encoding full-length rRNA genes using long-read sequencing.</title>
        <authorList>
            <person name="Singleton C.M."/>
            <person name="Petriglieri F."/>
            <person name="Kristensen J.M."/>
            <person name="Kirkegaard R.H."/>
            <person name="Michaelsen T.Y."/>
            <person name="Andersen M.H."/>
            <person name="Karst S.M."/>
            <person name="Dueholm M.S."/>
            <person name="Nielsen P.H."/>
            <person name="Albertsen M."/>
        </authorList>
    </citation>
    <scope>NUCLEOTIDE SEQUENCE [LARGE SCALE GENOMIC DNA]</scope>
    <source>
        <strain evidence="2">EsbW_18-Q3-R4-48_BATAC.285</strain>
    </source>
</reference>
<organism evidence="2 3">
    <name type="scientific">Candidatus Accumulibacter proximus</name>
    <dbReference type="NCBI Taxonomy" id="2954385"/>
    <lineage>
        <taxon>Bacteria</taxon>
        <taxon>Pseudomonadati</taxon>
        <taxon>Pseudomonadota</taxon>
        <taxon>Betaproteobacteria</taxon>
        <taxon>Candidatus Accumulibacter</taxon>
    </lineage>
</organism>
<gene>
    <name evidence="2" type="ORF">IPJ27_25215</name>
</gene>
<dbReference type="Gene3D" id="3.40.50.1460">
    <property type="match status" value="1"/>
</dbReference>
<name>A0A935Q4R8_9PROT</name>
<dbReference type="PANTHER" id="PTHR48104:SF30">
    <property type="entry name" value="METACASPASE-1"/>
    <property type="match status" value="1"/>
</dbReference>
<evidence type="ECO:0000256" key="1">
    <source>
        <dbReference type="SAM" id="MobiDB-lite"/>
    </source>
</evidence>
<feature type="region of interest" description="Disordered" evidence="1">
    <location>
        <begin position="121"/>
        <end position="162"/>
    </location>
</feature>
<protein>
    <submittedName>
        <fullName evidence="2">Caspase family protein</fullName>
    </submittedName>
</protein>
<dbReference type="PANTHER" id="PTHR48104">
    <property type="entry name" value="METACASPASE-4"/>
    <property type="match status" value="1"/>
</dbReference>
<comment type="caution">
    <text evidence="2">The sequence shown here is derived from an EMBL/GenBank/DDBJ whole genome shotgun (WGS) entry which is preliminary data.</text>
</comment>
<dbReference type="GO" id="GO:0005737">
    <property type="term" value="C:cytoplasm"/>
    <property type="evidence" value="ECO:0007669"/>
    <property type="project" value="TreeGrafter"/>
</dbReference>
<accession>A0A935Q4R8</accession>
<dbReference type="GO" id="GO:0004197">
    <property type="term" value="F:cysteine-type endopeptidase activity"/>
    <property type="evidence" value="ECO:0007669"/>
    <property type="project" value="TreeGrafter"/>
</dbReference>
<evidence type="ECO:0000313" key="3">
    <source>
        <dbReference type="Proteomes" id="UP000697998"/>
    </source>
</evidence>
<evidence type="ECO:0000313" key="2">
    <source>
        <dbReference type="EMBL" id="MBK7677771.1"/>
    </source>
</evidence>
<dbReference type="AlphaFoldDB" id="A0A935Q4R8"/>
<proteinExistence type="predicted"/>
<dbReference type="InterPro" id="IPR050452">
    <property type="entry name" value="Metacaspase"/>
</dbReference>